<evidence type="ECO:0000256" key="3">
    <source>
        <dbReference type="ARBA" id="ARBA00022692"/>
    </source>
</evidence>
<evidence type="ECO:0000256" key="7">
    <source>
        <dbReference type="ARBA" id="ARBA00022989"/>
    </source>
</evidence>
<dbReference type="InterPro" id="IPR001757">
    <property type="entry name" value="P_typ_ATPase"/>
</dbReference>
<keyword evidence="6" id="KW-1278">Translocase</keyword>
<dbReference type="Gene3D" id="1.20.1110.10">
    <property type="entry name" value="Calcium-transporting ATPase, transmembrane domain"/>
    <property type="match status" value="1"/>
</dbReference>
<dbReference type="CDD" id="cd02076">
    <property type="entry name" value="P-type_ATPase_H"/>
    <property type="match status" value="1"/>
</dbReference>
<evidence type="ECO:0000256" key="6">
    <source>
        <dbReference type="ARBA" id="ARBA00022967"/>
    </source>
</evidence>
<comment type="caution">
    <text evidence="11">The sequence shown here is derived from an EMBL/GenBank/DDBJ whole genome shotgun (WGS) entry which is preliminary data.</text>
</comment>
<dbReference type="NCBIfam" id="TIGR01494">
    <property type="entry name" value="ATPase_P-type"/>
    <property type="match status" value="2"/>
</dbReference>
<dbReference type="Gene3D" id="3.40.50.1000">
    <property type="entry name" value="HAD superfamily/HAD-like"/>
    <property type="match status" value="1"/>
</dbReference>
<dbReference type="InterPro" id="IPR006534">
    <property type="entry name" value="P-type_ATPase_IIIA"/>
</dbReference>
<evidence type="ECO:0000256" key="8">
    <source>
        <dbReference type="ARBA" id="ARBA00023136"/>
    </source>
</evidence>
<dbReference type="SFLD" id="SFLDF00027">
    <property type="entry name" value="p-type_atpase"/>
    <property type="match status" value="1"/>
</dbReference>
<evidence type="ECO:0000256" key="2">
    <source>
        <dbReference type="ARBA" id="ARBA00008804"/>
    </source>
</evidence>
<proteinExistence type="inferred from homology"/>
<dbReference type="PROSITE" id="PS00154">
    <property type="entry name" value="ATPASE_E1_E2"/>
    <property type="match status" value="1"/>
</dbReference>
<dbReference type="Pfam" id="PF00122">
    <property type="entry name" value="E1-E2_ATPase"/>
    <property type="match status" value="1"/>
</dbReference>
<gene>
    <name evidence="11" type="ORF">P7680_06990</name>
</gene>
<evidence type="ECO:0000259" key="10">
    <source>
        <dbReference type="SMART" id="SM00831"/>
    </source>
</evidence>
<dbReference type="Proteomes" id="UP001529180">
    <property type="component" value="Unassembled WGS sequence"/>
</dbReference>
<dbReference type="RefSeq" id="WP_114100497.1">
    <property type="nucleotide sequence ID" value="NZ_JARSBO010000003.1"/>
</dbReference>
<keyword evidence="7 9" id="KW-1133">Transmembrane helix</keyword>
<reference evidence="11 12" key="1">
    <citation type="submission" date="2023-03" db="EMBL/GenBank/DDBJ databases">
        <title>Strain FZY0004 represents a novel species in the genus Thalassospira isolated from seawater.</title>
        <authorList>
            <person name="Fu Z.-Y."/>
        </authorList>
    </citation>
    <scope>NUCLEOTIDE SEQUENCE [LARGE SCALE GENOMIC DNA]</scope>
    <source>
        <strain evidence="11 12">FZY0004</strain>
    </source>
</reference>
<dbReference type="Gene3D" id="3.40.1110.10">
    <property type="entry name" value="Calcium-transporting ATPase, cytoplasmic domain N"/>
    <property type="match status" value="1"/>
</dbReference>
<dbReference type="SFLD" id="SFLDG00002">
    <property type="entry name" value="C1.7:_P-type_atpase_like"/>
    <property type="match status" value="1"/>
</dbReference>
<feature type="transmembrane region" description="Helical" evidence="9">
    <location>
        <begin position="716"/>
        <end position="735"/>
    </location>
</feature>
<protein>
    <submittedName>
        <fullName evidence="11">Plasma-membrane proton-efflux P-type ATPase</fullName>
    </submittedName>
</protein>
<sequence length="827" mass="90082">MKKTAATDPNIVEQSLLSTDPAVGLSSAEVTLRLQRFGENRLAEDKNGVWKKLLSFFWGPIPWMIEVAAILSAVVQHWSDFTIIIVMLLLNAGVGFWQEFKADNAIAALKQRLAPTSRVLRDGKWADLAAQELVPGDIIRIKLGDIIPADAKLLGGDYLRVDQSALTGESLALDKKTGDEVYSGSVARQGQMTGIVTATGMGTYLGRTASLVQRAGKQSHFQRAVLRIGNFLILVTLGLIALIMTVALYRGDPFMETVLFALILAVAAIPVALPAVMSVTLAVGAEKLARIKAIVSRLVSIEELAGMDILCSDKTGTLTQNLLTVGTPVLIDAVDEHELMLASALASEKDSHDPIDAAVFKTLGDGGALAGYDMVNFRQFDPVRKRAEADIIHDGKTFSVAKGAPQAVLTLLCGDEASDIESVAQYSRVMAEINIMASHGYRALGVASSDGNGHWRFLGLLPLFDPPREDAASTIAELRTKGVDIRMITGDHEAIGREVAGQLGLGQNILPADAAFDRNNQPRDPMAIEQADGFARVFPEHKYAIVRQFQDRGHIVGMTGDGVNDAPALKQADIGIAVSNATDAARAAADLVLTAPGISVITSAVEESRRIFERMGSYATFRISETIRVLLFMTISILVFDFYPVTAVMIVLLALLNDFPIMMIAYDNADVAEKPVRWNMGNTLTMASLLGGIGVVSSFTLLWVSETWLHLPPEQVQTLVFLKLLVAGHLTIYLTRHKGFFWQKPYPGMKLFIATEITQIIGTLAAVYGWFVPPIGWYHALVVWGYALCWFVAAGFIKVWVYRLLTHRHQSHHTHLARVEGSLHQDR</sequence>
<feature type="domain" description="Cation-transporting P-type ATPase N-terminal" evidence="10">
    <location>
        <begin position="8"/>
        <end position="77"/>
    </location>
</feature>
<dbReference type="SUPFAM" id="SSF81653">
    <property type="entry name" value="Calcium ATPase, transduction domain A"/>
    <property type="match status" value="1"/>
</dbReference>
<dbReference type="Gene3D" id="2.70.150.10">
    <property type="entry name" value="Calcium-transporting ATPase, cytoplasmic transduction domain A"/>
    <property type="match status" value="1"/>
</dbReference>
<dbReference type="InterPro" id="IPR036412">
    <property type="entry name" value="HAD-like_sf"/>
</dbReference>
<evidence type="ECO:0000256" key="4">
    <source>
        <dbReference type="ARBA" id="ARBA00022741"/>
    </source>
</evidence>
<keyword evidence="4" id="KW-0547">Nucleotide-binding</keyword>
<feature type="transmembrane region" description="Helical" evidence="9">
    <location>
        <begin position="619"/>
        <end position="640"/>
    </location>
</feature>
<evidence type="ECO:0000256" key="9">
    <source>
        <dbReference type="SAM" id="Phobius"/>
    </source>
</evidence>
<feature type="transmembrane region" description="Helical" evidence="9">
    <location>
        <begin position="777"/>
        <end position="801"/>
    </location>
</feature>
<feature type="transmembrane region" description="Helical" evidence="9">
    <location>
        <begin position="687"/>
        <end position="704"/>
    </location>
</feature>
<dbReference type="PRINTS" id="PR00119">
    <property type="entry name" value="CATATPASE"/>
</dbReference>
<feature type="transmembrane region" description="Helical" evidence="9">
    <location>
        <begin position="224"/>
        <end position="247"/>
    </location>
</feature>
<feature type="transmembrane region" description="Helical" evidence="9">
    <location>
        <begin position="81"/>
        <end position="100"/>
    </location>
</feature>
<feature type="transmembrane region" description="Helical" evidence="9">
    <location>
        <begin position="646"/>
        <end position="666"/>
    </location>
</feature>
<dbReference type="PANTHER" id="PTHR42861">
    <property type="entry name" value="CALCIUM-TRANSPORTING ATPASE"/>
    <property type="match status" value="1"/>
</dbReference>
<keyword evidence="8 9" id="KW-0472">Membrane</keyword>
<dbReference type="InterPro" id="IPR023299">
    <property type="entry name" value="ATPase_P-typ_cyto_dom_N"/>
</dbReference>
<keyword evidence="5" id="KW-0067">ATP-binding</keyword>
<keyword evidence="3 9" id="KW-0812">Transmembrane</keyword>
<feature type="transmembrane region" description="Helical" evidence="9">
    <location>
        <begin position="259"/>
        <end position="283"/>
    </location>
</feature>
<dbReference type="EMBL" id="JARSBO010000003">
    <property type="protein sequence ID" value="MDG4718738.1"/>
    <property type="molecule type" value="Genomic_DNA"/>
</dbReference>
<name>A0ABT6G9M5_9PROT</name>
<evidence type="ECO:0000256" key="1">
    <source>
        <dbReference type="ARBA" id="ARBA00004141"/>
    </source>
</evidence>
<dbReference type="PRINTS" id="PR00120">
    <property type="entry name" value="HATPASE"/>
</dbReference>
<evidence type="ECO:0000256" key="5">
    <source>
        <dbReference type="ARBA" id="ARBA00022840"/>
    </source>
</evidence>
<dbReference type="NCBIfam" id="TIGR01647">
    <property type="entry name" value="ATPase-IIIA_H"/>
    <property type="match status" value="1"/>
</dbReference>
<dbReference type="SFLD" id="SFLDS00003">
    <property type="entry name" value="Haloacid_Dehalogenase"/>
    <property type="match status" value="1"/>
</dbReference>
<dbReference type="InterPro" id="IPR044492">
    <property type="entry name" value="P_typ_ATPase_HD_dom"/>
</dbReference>
<dbReference type="InterPro" id="IPR004014">
    <property type="entry name" value="ATPase_P-typ_cation-transptr_N"/>
</dbReference>
<dbReference type="InterPro" id="IPR059000">
    <property type="entry name" value="ATPase_P-type_domA"/>
</dbReference>
<dbReference type="SUPFAM" id="SSF56784">
    <property type="entry name" value="HAD-like"/>
    <property type="match status" value="1"/>
</dbReference>
<evidence type="ECO:0000313" key="11">
    <source>
        <dbReference type="EMBL" id="MDG4718738.1"/>
    </source>
</evidence>
<organism evidence="11 12">
    <name type="scientific">Thalassospira aquimaris</name>
    <dbReference type="NCBI Taxonomy" id="3037796"/>
    <lineage>
        <taxon>Bacteria</taxon>
        <taxon>Pseudomonadati</taxon>
        <taxon>Pseudomonadota</taxon>
        <taxon>Alphaproteobacteria</taxon>
        <taxon>Rhodospirillales</taxon>
        <taxon>Thalassospiraceae</taxon>
        <taxon>Thalassospira</taxon>
    </lineage>
</organism>
<keyword evidence="12" id="KW-1185">Reference proteome</keyword>
<dbReference type="InterPro" id="IPR023214">
    <property type="entry name" value="HAD_sf"/>
</dbReference>
<comment type="subcellular location">
    <subcellularLocation>
        <location evidence="1">Membrane</location>
        <topology evidence="1">Multi-pass membrane protein</topology>
    </subcellularLocation>
</comment>
<comment type="similarity">
    <text evidence="2">Belongs to the cation transport ATPase (P-type) (TC 3.A.3) family. Type IIIA subfamily.</text>
</comment>
<dbReference type="InterPro" id="IPR023298">
    <property type="entry name" value="ATPase_P-typ_TM_dom_sf"/>
</dbReference>
<dbReference type="SMART" id="SM00831">
    <property type="entry name" value="Cation_ATPase_N"/>
    <property type="match status" value="1"/>
</dbReference>
<feature type="transmembrane region" description="Helical" evidence="9">
    <location>
        <begin position="751"/>
        <end position="771"/>
    </location>
</feature>
<feature type="transmembrane region" description="Helical" evidence="9">
    <location>
        <begin position="56"/>
        <end position="75"/>
    </location>
</feature>
<dbReference type="Pfam" id="PF00690">
    <property type="entry name" value="Cation_ATPase_N"/>
    <property type="match status" value="1"/>
</dbReference>
<dbReference type="SUPFAM" id="SSF81665">
    <property type="entry name" value="Calcium ATPase, transmembrane domain M"/>
    <property type="match status" value="1"/>
</dbReference>
<dbReference type="Pfam" id="PF00702">
    <property type="entry name" value="Hydrolase"/>
    <property type="match status" value="1"/>
</dbReference>
<evidence type="ECO:0000313" key="12">
    <source>
        <dbReference type="Proteomes" id="UP001529180"/>
    </source>
</evidence>
<accession>A0ABT6G9M5</accession>
<dbReference type="InterPro" id="IPR018303">
    <property type="entry name" value="ATPase_P-typ_P_site"/>
</dbReference>
<dbReference type="InterPro" id="IPR008250">
    <property type="entry name" value="ATPase_P-typ_transduc_dom_A_sf"/>
</dbReference>